<comment type="caution">
    <text evidence="3">The sequence shown here is derived from an EMBL/GenBank/DDBJ whole genome shotgun (WGS) entry which is preliminary data.</text>
</comment>
<keyword evidence="4" id="KW-1185">Reference proteome</keyword>
<dbReference type="InterPro" id="IPR040492">
    <property type="entry name" value="GlfT2_N"/>
</dbReference>
<evidence type="ECO:0000313" key="3">
    <source>
        <dbReference type="EMBL" id="GAA2813828.1"/>
    </source>
</evidence>
<dbReference type="Pfam" id="PF17994">
    <property type="entry name" value="Glft2_N"/>
    <property type="match status" value="1"/>
</dbReference>
<dbReference type="Proteomes" id="UP001500979">
    <property type="component" value="Unassembled WGS sequence"/>
</dbReference>
<dbReference type="Gene3D" id="3.90.550.60">
    <property type="match status" value="2"/>
</dbReference>
<accession>A0ABN3VLV2</accession>
<dbReference type="InterPro" id="IPR045699">
    <property type="entry name" value="GlfT2_C"/>
</dbReference>
<dbReference type="InterPro" id="IPR029044">
    <property type="entry name" value="Nucleotide-diphossugar_trans"/>
</dbReference>
<sequence length="569" mass="63174">MSAPAPPRPRTGGILLAQRTLFAGPSTSAPDHLYSRALTGAVLRERDRVTLEAHTRLTTNTFFGRFPADHWQRRTEISSVEITAQIHGTGRISVAADDSEGHPRTVATTVAAGPEEQTVRLHADIDRFADGGALWLDVETDDERVTVENVRWLVQTPRPSRATDLVICTHNRPERCVDVLVELVRDTELLDRLGAVHVVDQGDDLVLDAHRFGFVRRVLGTKLHYLRQPNLGVAGGIARGLREITPGPVNAVLVDDDVRLEPETVSRLASFAACTADPVLLGAQALDELHPDRLDESPRRWRGLVPAEAVARAGYPLPLFCEHDDAEFTARVRAAGMDAITLPGAGIWQGDSDWHDDDWTSYFRARNDLVTAALRDELRPRGRARRLLAELVEDLLAMRYGQAATRIKAVEDFLRGPEVLADGGAESFAEIGKLRAEFPETQCVPAFEVAPGVERREPGRAPRLPRLTMLARLAGQLCNRPKATAAVPAADAHWWHVSRFRAAVVTDASQRGVRMRRFDREMLLRLARRGAVQLWRFLRHGGRTARRYRDAADGLGSAANWDRLFSRPR</sequence>
<dbReference type="Pfam" id="PF19320">
    <property type="entry name" value="GlfT2_domain3"/>
    <property type="match status" value="1"/>
</dbReference>
<proteinExistence type="predicted"/>
<protein>
    <submittedName>
        <fullName evidence="3">Glycosyltransferase</fullName>
    </submittedName>
</protein>
<reference evidence="3 4" key="1">
    <citation type="journal article" date="2019" name="Int. J. Syst. Evol. Microbiol.">
        <title>The Global Catalogue of Microorganisms (GCM) 10K type strain sequencing project: providing services to taxonomists for standard genome sequencing and annotation.</title>
        <authorList>
            <consortium name="The Broad Institute Genomics Platform"/>
            <consortium name="The Broad Institute Genome Sequencing Center for Infectious Disease"/>
            <person name="Wu L."/>
            <person name="Ma J."/>
        </authorList>
    </citation>
    <scope>NUCLEOTIDE SEQUENCE [LARGE SCALE GENOMIC DNA]</scope>
    <source>
        <strain evidence="3 4">JCM 9383</strain>
    </source>
</reference>
<name>A0ABN3VLV2_9PSEU</name>
<dbReference type="RefSeq" id="WP_344684880.1">
    <property type="nucleotide sequence ID" value="NZ_BAAAUX010000026.1"/>
</dbReference>
<evidence type="ECO:0000259" key="2">
    <source>
        <dbReference type="Pfam" id="PF19320"/>
    </source>
</evidence>
<feature type="domain" description="Galactofuranosyltransferase-2 C-terminal" evidence="2">
    <location>
        <begin position="392"/>
        <end position="566"/>
    </location>
</feature>
<evidence type="ECO:0000259" key="1">
    <source>
        <dbReference type="Pfam" id="PF17994"/>
    </source>
</evidence>
<evidence type="ECO:0000313" key="4">
    <source>
        <dbReference type="Proteomes" id="UP001500979"/>
    </source>
</evidence>
<organism evidence="3 4">
    <name type="scientific">Saccharopolyspora taberi</name>
    <dbReference type="NCBI Taxonomy" id="60895"/>
    <lineage>
        <taxon>Bacteria</taxon>
        <taxon>Bacillati</taxon>
        <taxon>Actinomycetota</taxon>
        <taxon>Actinomycetes</taxon>
        <taxon>Pseudonocardiales</taxon>
        <taxon>Pseudonocardiaceae</taxon>
        <taxon>Saccharopolyspora</taxon>
    </lineage>
</organism>
<feature type="domain" description="Galactofuranosyltransferase GlfT2 N-terminal" evidence="1">
    <location>
        <begin position="41"/>
        <end position="153"/>
    </location>
</feature>
<gene>
    <name evidence="3" type="ORF">GCM10010470_56620</name>
</gene>
<dbReference type="EMBL" id="BAAAUX010000026">
    <property type="protein sequence ID" value="GAA2813828.1"/>
    <property type="molecule type" value="Genomic_DNA"/>
</dbReference>
<dbReference type="SUPFAM" id="SSF53448">
    <property type="entry name" value="Nucleotide-diphospho-sugar transferases"/>
    <property type="match status" value="1"/>
</dbReference>